<dbReference type="KEGG" id="aagg:ETAA8_39060"/>
<dbReference type="InterPro" id="IPR011444">
    <property type="entry name" value="DUF1549"/>
</dbReference>
<evidence type="ECO:0008006" key="6">
    <source>
        <dbReference type="Google" id="ProtNLM"/>
    </source>
</evidence>
<reference evidence="4 5" key="1">
    <citation type="submission" date="2019-02" db="EMBL/GenBank/DDBJ databases">
        <title>Deep-cultivation of Planctomycetes and their phenomic and genomic characterization uncovers novel biology.</title>
        <authorList>
            <person name="Wiegand S."/>
            <person name="Jogler M."/>
            <person name="Boedeker C."/>
            <person name="Pinto D."/>
            <person name="Vollmers J."/>
            <person name="Rivas-Marin E."/>
            <person name="Kohn T."/>
            <person name="Peeters S.H."/>
            <person name="Heuer A."/>
            <person name="Rast P."/>
            <person name="Oberbeckmann S."/>
            <person name="Bunk B."/>
            <person name="Jeske O."/>
            <person name="Meyerdierks A."/>
            <person name="Storesund J.E."/>
            <person name="Kallscheuer N."/>
            <person name="Luecker S."/>
            <person name="Lage O.M."/>
            <person name="Pohl T."/>
            <person name="Merkel B.J."/>
            <person name="Hornburger P."/>
            <person name="Mueller R.-W."/>
            <person name="Bruemmer F."/>
            <person name="Labrenz M."/>
            <person name="Spormann A.M."/>
            <person name="Op den Camp H."/>
            <person name="Overmann J."/>
            <person name="Amann R."/>
            <person name="Jetten M.S.M."/>
            <person name="Mascher T."/>
            <person name="Medema M.H."/>
            <person name="Devos D.P."/>
            <person name="Kaster A.-K."/>
            <person name="Ovreas L."/>
            <person name="Rohde M."/>
            <person name="Galperin M.Y."/>
            <person name="Jogler C."/>
        </authorList>
    </citation>
    <scope>NUCLEOTIDE SEQUENCE [LARGE SCALE GENOMIC DNA]</scope>
    <source>
        <strain evidence="4 5">ETA_A8</strain>
    </source>
</reference>
<dbReference type="PANTHER" id="PTHR35889">
    <property type="entry name" value="CYCLOINULO-OLIGOSACCHARIDE FRUCTANOTRANSFERASE-RELATED"/>
    <property type="match status" value="1"/>
</dbReference>
<dbReference type="Gene3D" id="2.60.40.1080">
    <property type="match status" value="1"/>
</dbReference>
<keyword evidence="1" id="KW-0732">Signal</keyword>
<dbReference type="PANTHER" id="PTHR35889:SF3">
    <property type="entry name" value="F-BOX DOMAIN-CONTAINING PROTEIN"/>
    <property type="match status" value="1"/>
</dbReference>
<sequence precursor="true">MSTLFPARIRSVLFVLSSACLVWSSTSEAAKPTATGAGKSVDKATAVSSVDVRWGEASATDVPDFSRHVVPLMGKVGCNNRACHGSFQGQNGFRLSLFGHDSAMDFAELTTDEGKGPRVVPGKPAKSLALRKPSGSVDHEGGKLFEPDTWQYRLFEQWIASGAKYDAETEPKLVRVDLTPHEASLKKSTGDTAQLKLTAWYSDGTQEDVTPLTVFTTNDETVVDVDETGRVTVKGPGDTAVVANYAGAVVTSLFIVPFEGTPDGTADFEYLANNPIDNFVAAKLRKVGIRPSDLADDATFLRRAHLDAIGTLPTADETRAFLSDKSKTKRAELINRLLDRPEYAMYWATKFSDWTGNDNRFTPQPREKTGWLWHNWLRDKLQRNVPYDEIVEGFITATTREGRSEKETVDEYVTLLKKITKGFDEDTYAARRTNDMFWKKATNGSKTMALQSAYAFLGIRLECAECHKHPFDQWTQADFNGFTRFFGVVSKGTPGDEPKGLPKIGKNDFKYLEVALQSDNDLEKLIGKNPPKLLAGDDVPYRQGEDPRVVLMQWMRSPNNRYFSRAIANRLWGHYFGRGIVNPVDDLNAANPPSNPRLLDWLGQDFVAHDFDLKHLHRRIMNSRTYQLSWEPNESNKLDERNFSHALLRRMPAEVVMDAINQTTGGSDKYDETNAPEGTKTINLALSRLRGGGPEYVLGIFGRPLRTQVCDCERSVETGLAQAMYLLNDVDINQKIAAAKGHLAKLVKQIPDDAQLVDELYLSTLNRMPEDDERERTLAYVKGAESRQTGMQDVLWSLLNLREFVFIH</sequence>
<evidence type="ECO:0000259" key="2">
    <source>
        <dbReference type="Pfam" id="PF07583"/>
    </source>
</evidence>
<dbReference type="RefSeq" id="WP_145091700.1">
    <property type="nucleotide sequence ID" value="NZ_CP036274.1"/>
</dbReference>
<dbReference type="InterPro" id="IPR008964">
    <property type="entry name" value="Invasin/intimin_cell_adhesion"/>
</dbReference>
<evidence type="ECO:0000313" key="4">
    <source>
        <dbReference type="EMBL" id="QDU28801.1"/>
    </source>
</evidence>
<evidence type="ECO:0000313" key="5">
    <source>
        <dbReference type="Proteomes" id="UP000315017"/>
    </source>
</evidence>
<feature type="domain" description="DUF1553" evidence="3">
    <location>
        <begin position="548"/>
        <end position="780"/>
    </location>
</feature>
<dbReference type="AlphaFoldDB" id="A0A517YF18"/>
<keyword evidence="5" id="KW-1185">Reference proteome</keyword>
<proteinExistence type="predicted"/>
<accession>A0A517YF18</accession>
<evidence type="ECO:0000259" key="3">
    <source>
        <dbReference type="Pfam" id="PF07587"/>
    </source>
</evidence>
<dbReference type="EMBL" id="CP036274">
    <property type="protein sequence ID" value="QDU28801.1"/>
    <property type="molecule type" value="Genomic_DNA"/>
</dbReference>
<organism evidence="4 5">
    <name type="scientific">Anatilimnocola aggregata</name>
    <dbReference type="NCBI Taxonomy" id="2528021"/>
    <lineage>
        <taxon>Bacteria</taxon>
        <taxon>Pseudomonadati</taxon>
        <taxon>Planctomycetota</taxon>
        <taxon>Planctomycetia</taxon>
        <taxon>Pirellulales</taxon>
        <taxon>Pirellulaceae</taxon>
        <taxon>Anatilimnocola</taxon>
    </lineage>
</organism>
<dbReference type="Proteomes" id="UP000315017">
    <property type="component" value="Chromosome"/>
</dbReference>
<dbReference type="OrthoDB" id="289126at2"/>
<protein>
    <recommendedName>
        <fullName evidence="6">BIG2 domain-containing protein</fullName>
    </recommendedName>
</protein>
<feature type="domain" description="DUF1549" evidence="2">
    <location>
        <begin position="275"/>
        <end position="488"/>
    </location>
</feature>
<gene>
    <name evidence="4" type="ORF">ETAA8_39060</name>
</gene>
<dbReference type="InterPro" id="IPR022655">
    <property type="entry name" value="DUF1553"/>
</dbReference>
<feature type="signal peptide" evidence="1">
    <location>
        <begin position="1"/>
        <end position="29"/>
    </location>
</feature>
<evidence type="ECO:0000256" key="1">
    <source>
        <dbReference type="SAM" id="SignalP"/>
    </source>
</evidence>
<name>A0A517YF18_9BACT</name>
<dbReference type="Pfam" id="PF07583">
    <property type="entry name" value="PSCyt2"/>
    <property type="match status" value="1"/>
</dbReference>
<dbReference type="SUPFAM" id="SSF49373">
    <property type="entry name" value="Invasin/intimin cell-adhesion fragments"/>
    <property type="match status" value="1"/>
</dbReference>
<feature type="chain" id="PRO_5021758387" description="BIG2 domain-containing protein" evidence="1">
    <location>
        <begin position="30"/>
        <end position="808"/>
    </location>
</feature>
<dbReference type="Pfam" id="PF07587">
    <property type="entry name" value="PSD1"/>
    <property type="match status" value="1"/>
</dbReference>